<name>A0A0B0MUC1_GOSAR</name>
<protein>
    <submittedName>
        <fullName evidence="1">Uncharacterized protein</fullName>
    </submittedName>
</protein>
<dbReference type="Proteomes" id="UP000032142">
    <property type="component" value="Unassembled WGS sequence"/>
</dbReference>
<comment type="caution">
    <text evidence="1">The sequence shown here is derived from an EMBL/GenBank/DDBJ whole genome shotgun (WGS) entry which is preliminary data.</text>
</comment>
<organism evidence="1 2">
    <name type="scientific">Gossypium arboreum</name>
    <name type="common">Tree cotton</name>
    <name type="synonym">Gossypium nanking</name>
    <dbReference type="NCBI Taxonomy" id="29729"/>
    <lineage>
        <taxon>Eukaryota</taxon>
        <taxon>Viridiplantae</taxon>
        <taxon>Streptophyta</taxon>
        <taxon>Embryophyta</taxon>
        <taxon>Tracheophyta</taxon>
        <taxon>Spermatophyta</taxon>
        <taxon>Magnoliopsida</taxon>
        <taxon>eudicotyledons</taxon>
        <taxon>Gunneridae</taxon>
        <taxon>Pentapetalae</taxon>
        <taxon>rosids</taxon>
        <taxon>malvids</taxon>
        <taxon>Malvales</taxon>
        <taxon>Malvaceae</taxon>
        <taxon>Malvoideae</taxon>
        <taxon>Gossypium</taxon>
    </lineage>
</organism>
<accession>A0A0B0MUC1</accession>
<dbReference type="EMBL" id="JRRC01325065">
    <property type="protein sequence ID" value="KHG03104.1"/>
    <property type="molecule type" value="Genomic_DNA"/>
</dbReference>
<evidence type="ECO:0000313" key="1">
    <source>
        <dbReference type="EMBL" id="KHG03104.1"/>
    </source>
</evidence>
<keyword evidence="2" id="KW-1185">Reference proteome</keyword>
<proteinExistence type="predicted"/>
<evidence type="ECO:0000313" key="2">
    <source>
        <dbReference type="Proteomes" id="UP000032142"/>
    </source>
</evidence>
<reference evidence="2" key="1">
    <citation type="submission" date="2014-09" db="EMBL/GenBank/DDBJ databases">
        <authorList>
            <person name="Mudge J."/>
            <person name="Ramaraj T."/>
            <person name="Lindquist I.E."/>
            <person name="Bharti A.K."/>
            <person name="Sundararajan A."/>
            <person name="Cameron C.T."/>
            <person name="Woodward J.E."/>
            <person name="May G.D."/>
            <person name="Brubaker C."/>
            <person name="Broadhvest J."/>
            <person name="Wilkins T.A."/>
        </authorList>
    </citation>
    <scope>NUCLEOTIDE SEQUENCE</scope>
    <source>
        <strain evidence="2">cv. AKA8401</strain>
    </source>
</reference>
<sequence>MLRKLDSLLSPS</sequence>
<gene>
    <name evidence="1" type="ORF">F383_27171</name>
</gene>